<accession>A0A3B1BCT5</accession>
<evidence type="ECO:0000256" key="6">
    <source>
        <dbReference type="ARBA" id="ARBA00023049"/>
    </source>
</evidence>
<dbReference type="AlphaFoldDB" id="A0A3B1BCT5"/>
<evidence type="ECO:0000259" key="9">
    <source>
        <dbReference type="Pfam" id="PF01471"/>
    </source>
</evidence>
<feature type="region of interest" description="Disordered" evidence="7">
    <location>
        <begin position="420"/>
        <end position="464"/>
    </location>
</feature>
<dbReference type="GO" id="GO:0046872">
    <property type="term" value="F:metal ion binding"/>
    <property type="evidence" value="ECO:0007669"/>
    <property type="project" value="UniProtKB-KW"/>
</dbReference>
<dbReference type="GO" id="GO:0004222">
    <property type="term" value="F:metalloendopeptidase activity"/>
    <property type="evidence" value="ECO:0007669"/>
    <property type="project" value="InterPro"/>
</dbReference>
<evidence type="ECO:0000256" key="3">
    <source>
        <dbReference type="ARBA" id="ARBA00022723"/>
    </source>
</evidence>
<keyword evidence="2" id="KW-0645">Protease</keyword>
<evidence type="ECO:0000256" key="7">
    <source>
        <dbReference type="SAM" id="MobiDB-lite"/>
    </source>
</evidence>
<keyword evidence="4" id="KW-0378">Hydrolase</keyword>
<gene>
    <name evidence="10" type="ORF">MNBD_NITROSPINAE02-83</name>
</gene>
<dbReference type="Pfam" id="PF01471">
    <property type="entry name" value="PG_binding_1"/>
    <property type="match status" value="1"/>
</dbReference>
<evidence type="ECO:0000259" key="8">
    <source>
        <dbReference type="Pfam" id="PF01435"/>
    </source>
</evidence>
<dbReference type="InterPro" id="IPR036365">
    <property type="entry name" value="PGBD-like_sf"/>
</dbReference>
<dbReference type="SUPFAM" id="SSF47090">
    <property type="entry name" value="PGBD-like"/>
    <property type="match status" value="1"/>
</dbReference>
<dbReference type="InterPro" id="IPR002477">
    <property type="entry name" value="Peptidoglycan-bd-like"/>
</dbReference>
<protein>
    <recommendedName>
        <fullName evidence="11">Peptidase M48 domain-containing protein</fullName>
    </recommendedName>
</protein>
<dbReference type="Gene3D" id="1.10.101.10">
    <property type="entry name" value="PGBD-like superfamily/PGBD"/>
    <property type="match status" value="1"/>
</dbReference>
<evidence type="ECO:0000256" key="1">
    <source>
        <dbReference type="ARBA" id="ARBA00001947"/>
    </source>
</evidence>
<evidence type="ECO:0000256" key="2">
    <source>
        <dbReference type="ARBA" id="ARBA00022670"/>
    </source>
</evidence>
<evidence type="ECO:0008006" key="11">
    <source>
        <dbReference type="Google" id="ProtNLM"/>
    </source>
</evidence>
<proteinExistence type="predicted"/>
<reference evidence="10" key="1">
    <citation type="submission" date="2018-06" db="EMBL/GenBank/DDBJ databases">
        <authorList>
            <person name="Zhirakovskaya E."/>
        </authorList>
    </citation>
    <scope>NUCLEOTIDE SEQUENCE</scope>
</reference>
<organism evidence="10">
    <name type="scientific">hydrothermal vent metagenome</name>
    <dbReference type="NCBI Taxonomy" id="652676"/>
    <lineage>
        <taxon>unclassified sequences</taxon>
        <taxon>metagenomes</taxon>
        <taxon>ecological metagenomes</taxon>
    </lineage>
</organism>
<dbReference type="PANTHER" id="PTHR22726">
    <property type="entry name" value="METALLOENDOPEPTIDASE OMA1"/>
    <property type="match status" value="1"/>
</dbReference>
<evidence type="ECO:0000256" key="5">
    <source>
        <dbReference type="ARBA" id="ARBA00022833"/>
    </source>
</evidence>
<evidence type="ECO:0000313" key="10">
    <source>
        <dbReference type="EMBL" id="VAX16096.1"/>
    </source>
</evidence>
<dbReference type="GO" id="GO:0051603">
    <property type="term" value="P:proteolysis involved in protein catabolic process"/>
    <property type="evidence" value="ECO:0007669"/>
    <property type="project" value="TreeGrafter"/>
</dbReference>
<keyword evidence="3" id="KW-0479">Metal-binding</keyword>
<dbReference type="EMBL" id="UOGE01000003">
    <property type="protein sequence ID" value="VAX16096.1"/>
    <property type="molecule type" value="Genomic_DNA"/>
</dbReference>
<feature type="compositionally biased region" description="Basic and acidic residues" evidence="7">
    <location>
        <begin position="449"/>
        <end position="464"/>
    </location>
</feature>
<dbReference type="Gene3D" id="3.30.2010.10">
    <property type="entry name" value="Metalloproteases ('zincins'), catalytic domain"/>
    <property type="match status" value="1"/>
</dbReference>
<dbReference type="InterPro" id="IPR036366">
    <property type="entry name" value="PGBDSf"/>
</dbReference>
<dbReference type="Pfam" id="PF01435">
    <property type="entry name" value="Peptidase_M48"/>
    <property type="match status" value="1"/>
</dbReference>
<name>A0A3B1BCT5_9ZZZZ</name>
<sequence length="464" mass="52269">MGLFRVLLFITGVLVFCLAGLNGCKTLGSKTVSSKTVGAGFDALSSSRDDENEKPKEPAIVKPEKAPKGKELIIDIQRLLVEHGYNPGPVDGIAGRKTALAVRAYQKAESLEVNGKISEDLWFSFGKKVDESPESVEPPFVDYDSPWLRRAKTVVLMHEYEEKLTLEDYSCSNMVEPFNITDSLLDRIKEFFQKLFKAVKKLVFEGSGEPEKEALAQWKTSMKRVNWIPMNREVEYGEYLHKEIEKGPNKSIPRDSEDWLESYEKADNILRRVLEKVEGEHPYEFKLFLVNSSENNASALPGGYLYVSEGVLDSDHAELVIAHEVAHVLKRHQTMEFQAVIIDSVDTIMDLNKLKDLSPAIMTSQARSMIATGAAILNYSKNQELQSDACGTRVVSDIQKRSIFKKIDSFIEALAEQEEMAGSKSKWFSSHPSYPEREERMKQVANKSTSDKKKLDGGNTLDKR</sequence>
<comment type="cofactor">
    <cofactor evidence="1">
        <name>Zn(2+)</name>
        <dbReference type="ChEBI" id="CHEBI:29105"/>
    </cofactor>
</comment>
<keyword evidence="6" id="KW-0482">Metalloprotease</keyword>
<keyword evidence="5" id="KW-0862">Zinc</keyword>
<feature type="domain" description="Peptidase M48" evidence="8">
    <location>
        <begin position="268"/>
        <end position="442"/>
    </location>
</feature>
<dbReference type="InterPro" id="IPR001915">
    <property type="entry name" value="Peptidase_M48"/>
</dbReference>
<dbReference type="PANTHER" id="PTHR22726:SF1">
    <property type="entry name" value="METALLOENDOPEPTIDASE OMA1, MITOCHONDRIAL"/>
    <property type="match status" value="1"/>
</dbReference>
<evidence type="ECO:0000256" key="4">
    <source>
        <dbReference type="ARBA" id="ARBA00022801"/>
    </source>
</evidence>
<dbReference type="GO" id="GO:0016020">
    <property type="term" value="C:membrane"/>
    <property type="evidence" value="ECO:0007669"/>
    <property type="project" value="TreeGrafter"/>
</dbReference>
<dbReference type="InterPro" id="IPR051156">
    <property type="entry name" value="Mito/Outer_Membr_Metalloprot"/>
</dbReference>
<feature type="domain" description="Peptidoglycan binding-like" evidence="9">
    <location>
        <begin position="71"/>
        <end position="122"/>
    </location>
</feature>